<protein>
    <submittedName>
        <fullName evidence="1">Uncharacterized protein</fullName>
    </submittedName>
</protein>
<organism evidence="1 2">
    <name type="scientific">Rickettsia philipii (strain 364D)</name>
    <dbReference type="NCBI Taxonomy" id="481009"/>
    <lineage>
        <taxon>Bacteria</taxon>
        <taxon>Pseudomonadati</taxon>
        <taxon>Pseudomonadota</taxon>
        <taxon>Alphaproteobacteria</taxon>
        <taxon>Rickettsiales</taxon>
        <taxon>Rickettsiaceae</taxon>
        <taxon>Rickettsieae</taxon>
        <taxon>Rickettsia</taxon>
        <taxon>spotted fever group</taxon>
    </lineage>
</organism>
<dbReference type="HOGENOM" id="CLU_217645_0_0_5"/>
<dbReference type="AlphaFoldDB" id="H6PW51"/>
<keyword evidence="2" id="KW-1185">Reference proteome</keyword>
<proteinExistence type="predicted"/>
<dbReference type="OrthoDB" id="9808135at2"/>
<evidence type="ECO:0000313" key="1">
    <source>
        <dbReference type="EMBL" id="AFB26952.1"/>
    </source>
</evidence>
<reference evidence="2" key="1">
    <citation type="submission" date="2012-02" db="EMBL/GenBank/DDBJ databases">
        <title>Complete genome sequence of Rickettsia philipii strain 364D.</title>
        <authorList>
            <person name="Johnson S.L."/>
            <person name="Munk A.C."/>
            <person name="Han S."/>
            <person name="Bruce D.C."/>
            <person name="Dasch G.A."/>
        </authorList>
    </citation>
    <scope>NUCLEOTIDE SEQUENCE [LARGE SCALE GENOMIC DNA]</scope>
    <source>
        <strain evidence="2">364D</strain>
    </source>
</reference>
<accession>H6PW51</accession>
<dbReference type="EMBL" id="CP003308">
    <property type="protein sequence ID" value="AFB26952.1"/>
    <property type="molecule type" value="Genomic_DNA"/>
</dbReference>
<dbReference type="KEGG" id="rph:RSA_07470"/>
<evidence type="ECO:0000313" key="2">
    <source>
        <dbReference type="Proteomes" id="UP000007997"/>
    </source>
</evidence>
<dbReference type="Proteomes" id="UP000007997">
    <property type="component" value="Chromosome"/>
</dbReference>
<name>H6PW51_RICP3</name>
<sequence>MTFFFLLIGLEMKFHLVEGEHKNKKTNITCSGSPWRCGNSCLNIHVF</sequence>
<gene>
    <name evidence="1" type="ordered locus">RSA_07470</name>
</gene>